<dbReference type="SUPFAM" id="SSF56935">
    <property type="entry name" value="Porins"/>
    <property type="match status" value="1"/>
</dbReference>
<evidence type="ECO:0000313" key="18">
    <source>
        <dbReference type="EMBL" id="MQT92095.1"/>
    </source>
</evidence>
<dbReference type="EMBL" id="WIWJ01000061">
    <property type="protein sequence ID" value="MQT49638.1"/>
    <property type="molecule type" value="Genomic_DNA"/>
</dbReference>
<evidence type="ECO:0000256" key="2">
    <source>
        <dbReference type="ARBA" id="ARBA00022448"/>
    </source>
</evidence>
<keyword evidence="7" id="KW-0408">Iron</keyword>
<dbReference type="Gene3D" id="2.40.170.20">
    <property type="entry name" value="TonB-dependent receptor, beta-barrel domain"/>
    <property type="match status" value="1"/>
</dbReference>
<dbReference type="InterPro" id="IPR039426">
    <property type="entry name" value="TonB-dep_rcpt-like"/>
</dbReference>
<dbReference type="InterPro" id="IPR010917">
    <property type="entry name" value="TonB_rcpt_CS"/>
</dbReference>
<dbReference type="InterPro" id="IPR000531">
    <property type="entry name" value="Beta-barrel_TonB"/>
</dbReference>
<feature type="short sequence motif" description="TonB C-terminal box" evidence="12">
    <location>
        <begin position="959"/>
        <end position="976"/>
    </location>
</feature>
<evidence type="ECO:0000313" key="20">
    <source>
        <dbReference type="Proteomes" id="UP000489190"/>
    </source>
</evidence>
<evidence type="ECO:0000256" key="1">
    <source>
        <dbReference type="ARBA" id="ARBA00004571"/>
    </source>
</evidence>
<evidence type="ECO:0000256" key="13">
    <source>
        <dbReference type="RuleBase" id="RU003357"/>
    </source>
</evidence>
<evidence type="ECO:0000256" key="3">
    <source>
        <dbReference type="ARBA" id="ARBA00022452"/>
    </source>
</evidence>
<evidence type="ECO:0000256" key="9">
    <source>
        <dbReference type="ARBA" id="ARBA00023136"/>
    </source>
</evidence>
<evidence type="ECO:0000256" key="15">
    <source>
        <dbReference type="SAM" id="SignalP"/>
    </source>
</evidence>
<keyword evidence="8 13" id="KW-0798">TonB box</keyword>
<dbReference type="InterPro" id="IPR036942">
    <property type="entry name" value="Beta-barrel_TonB_sf"/>
</dbReference>
<feature type="region of interest" description="Disordered" evidence="14">
    <location>
        <begin position="291"/>
        <end position="319"/>
    </location>
</feature>
<evidence type="ECO:0000256" key="4">
    <source>
        <dbReference type="ARBA" id="ARBA00022496"/>
    </source>
</evidence>
<feature type="chain" id="PRO_5036169174" evidence="15">
    <location>
        <begin position="36"/>
        <end position="976"/>
    </location>
</feature>
<keyword evidence="10 11" id="KW-0998">Cell outer membrane</keyword>
<dbReference type="Gene3D" id="3.55.50.30">
    <property type="match status" value="1"/>
</dbReference>
<reference evidence="19 20" key="1">
    <citation type="submission" date="2019-10" db="EMBL/GenBank/DDBJ databases">
        <title>Evaluation of single-gene subtyping targets for Pseudomonas.</title>
        <authorList>
            <person name="Reichler S.J."/>
            <person name="Orsi R.H."/>
            <person name="Wiedmann M."/>
            <person name="Martin N.H."/>
            <person name="Murphy S.I."/>
        </authorList>
    </citation>
    <scope>NUCLEOTIDE SEQUENCE [LARGE SCALE GENOMIC DNA]</scope>
    <source>
        <strain evidence="18 20">FSL R10-3254</strain>
        <strain evidence="17 19">FSL R10-3257</strain>
    </source>
</reference>
<comment type="subcellular location">
    <subcellularLocation>
        <location evidence="1 11">Cell outer membrane</location>
        <topology evidence="1 11">Multi-pass membrane protein</topology>
    </subcellularLocation>
</comment>
<accession>A0A6A7YF32</accession>
<evidence type="ECO:0000256" key="6">
    <source>
        <dbReference type="ARBA" id="ARBA00022729"/>
    </source>
</evidence>
<feature type="signal peptide" evidence="15">
    <location>
        <begin position="1"/>
        <end position="35"/>
    </location>
</feature>
<dbReference type="Pfam" id="PF00593">
    <property type="entry name" value="TonB_dep_Rec_b-barrel"/>
    <property type="match status" value="1"/>
</dbReference>
<dbReference type="EMBL" id="WIWI01000086">
    <property type="protein sequence ID" value="MQT92095.1"/>
    <property type="molecule type" value="Genomic_DNA"/>
</dbReference>
<proteinExistence type="inferred from homology"/>
<comment type="similarity">
    <text evidence="11 13">Belongs to the TonB-dependent receptor family.</text>
</comment>
<evidence type="ECO:0000256" key="5">
    <source>
        <dbReference type="ARBA" id="ARBA00022692"/>
    </source>
</evidence>
<keyword evidence="9 11" id="KW-0472">Membrane</keyword>
<dbReference type="SMART" id="SM00965">
    <property type="entry name" value="STN"/>
    <property type="match status" value="1"/>
</dbReference>
<keyword evidence="5 11" id="KW-0812">Transmembrane</keyword>
<evidence type="ECO:0000313" key="17">
    <source>
        <dbReference type="EMBL" id="MQT49638.1"/>
    </source>
</evidence>
<dbReference type="Proteomes" id="UP000489190">
    <property type="component" value="Unassembled WGS sequence"/>
</dbReference>
<dbReference type="PROSITE" id="PS52016">
    <property type="entry name" value="TONB_DEPENDENT_REC_3"/>
    <property type="match status" value="1"/>
</dbReference>
<dbReference type="RefSeq" id="WP_153330548.1">
    <property type="nucleotide sequence ID" value="NZ_WIWI01000086.1"/>
</dbReference>
<evidence type="ECO:0000256" key="12">
    <source>
        <dbReference type="PROSITE-ProRule" id="PRU10144"/>
    </source>
</evidence>
<dbReference type="PANTHER" id="PTHR30442:SF0">
    <property type="entry name" value="FE(3+) DICITRATE TRANSPORT PROTEIN FECA"/>
    <property type="match status" value="1"/>
</dbReference>
<feature type="domain" description="Secretin/TonB short N-terminal" evidence="16">
    <location>
        <begin position="70"/>
        <end position="121"/>
    </location>
</feature>
<evidence type="ECO:0000313" key="19">
    <source>
        <dbReference type="Proteomes" id="UP000441404"/>
    </source>
</evidence>
<dbReference type="PROSITE" id="PS01156">
    <property type="entry name" value="TONB_DEPENDENT_REC_2"/>
    <property type="match status" value="1"/>
</dbReference>
<evidence type="ECO:0000256" key="14">
    <source>
        <dbReference type="SAM" id="MobiDB-lite"/>
    </source>
</evidence>
<evidence type="ECO:0000256" key="7">
    <source>
        <dbReference type="ARBA" id="ARBA00023004"/>
    </source>
</evidence>
<name>A0A6A7YF32_9PSED</name>
<keyword evidence="4" id="KW-0406">Ion transport</keyword>
<protein>
    <submittedName>
        <fullName evidence="17">TonB-dependent receptor</fullName>
    </submittedName>
</protein>
<evidence type="ECO:0000259" key="16">
    <source>
        <dbReference type="SMART" id="SM00965"/>
    </source>
</evidence>
<dbReference type="InterPro" id="IPR037066">
    <property type="entry name" value="Plug_dom_sf"/>
</dbReference>
<keyword evidence="17" id="KW-0675">Receptor</keyword>
<evidence type="ECO:0000256" key="8">
    <source>
        <dbReference type="ARBA" id="ARBA00023077"/>
    </source>
</evidence>
<dbReference type="PANTHER" id="PTHR30442">
    <property type="entry name" value="IRON III DICITRATE TRANSPORT PROTEIN FECA"/>
    <property type="match status" value="1"/>
</dbReference>
<keyword evidence="6 15" id="KW-0732">Signal</keyword>
<sequence>MGNRSHVAHSKVPVALAVLCVAINSAIFQPPSAVAAEANAQPSDQATRFFDIPAQPLTNALSAFARQANLQLGLAAGLVDGLQAPAVRGNFSNEQALRQLLGDAPVSWKIDGQRSLILSPRSEASTGLDGDLDESELLGAVTIKGGQSSRLTGPAAQVYTQAGSSVYISGETINRFRGSSPADILKGVPGVQTGDTRNGGALDVNIRGIQGQSRVPVTIDGSQQAIDAYRGYGGMQQRSYIDPDLISDITVDKGPSLGADAAGAIGGMVKMKTLQPKDILKDGETTGFRLKGDISSNSVDRPHEYNATPRKGSNSIFDPQAHSGSAAFASTSDTIDFVAAYTQRESGNYYAGKKGFKDYQVFKQVRRWDPATKQYVYRTEEANGPAKVFKAGNEVLNTSTDSKAVLLKTIIKPSPDQALELAYRWTDGEYGEVMPSRIIRNTTGTVPQWQPGSMRINAYTARYTFKPEDNPLIDLSANAWVTKAQSKAYNGLSTVTPLFGYEGEPDQLSEDGYQDALLNRSKDLRWGTDVSNTSRFDTQVGKFAWNYGASYQNEKLRPDDNSPVLQSDLEQNRFIRSGDRQEGSLVSSLQWAPIKPLTFTVGGRYSEFHSKDHNQLASPATFANRPVRWTWLYKGNDRFGYVYWRPDQQGNFTKDSLNATPYEKGTVGDTGYDNFEANDTEMKKFATSYSYAKPIERRDHAFTPSFGVKYDINDSSFVYLNYSEGVRMPSLFESTLGLFTAAVPGAKLKPEHSKNWEVGVSTLKNDVFLDGDSAAAKLAYFDNKIENYITRDYQDIFAGNLQNVDSFRVKGVELQTSYDMGRVFTDVSATYYLNAKTCAPDLAQKLRDDGTPTPNCVDGGFPGSYTNTQNPPKYSVNTTVGTRWFDNHLVLGGRMVYNSAPTAKLNKPWNDGITTNQIYYRKSAIFDLFASYEIYKGTQIDFGVQNLTNVYYLDPLAQSFMPAPGRTLRTGLTVKF</sequence>
<keyword evidence="2 11" id="KW-0813">Transport</keyword>
<dbReference type="InterPro" id="IPR012910">
    <property type="entry name" value="Plug_dom"/>
</dbReference>
<evidence type="ECO:0000256" key="10">
    <source>
        <dbReference type="ARBA" id="ARBA00023237"/>
    </source>
</evidence>
<dbReference type="Pfam" id="PF07715">
    <property type="entry name" value="Plug"/>
    <property type="match status" value="1"/>
</dbReference>
<comment type="caution">
    <text evidence="17">The sequence shown here is derived from an EMBL/GenBank/DDBJ whole genome shotgun (WGS) entry which is preliminary data.</text>
</comment>
<dbReference type="InterPro" id="IPR011662">
    <property type="entry name" value="Secretin/TonB_short_N"/>
</dbReference>
<dbReference type="Gene3D" id="2.170.130.10">
    <property type="entry name" value="TonB-dependent receptor, plug domain"/>
    <property type="match status" value="1"/>
</dbReference>
<dbReference type="AlphaFoldDB" id="A0A6A7YF32"/>
<gene>
    <name evidence="18" type="ORF">GHO39_23605</name>
    <name evidence="17" type="ORF">GHO40_23330</name>
</gene>
<evidence type="ECO:0000256" key="11">
    <source>
        <dbReference type="PROSITE-ProRule" id="PRU01360"/>
    </source>
</evidence>
<dbReference type="GO" id="GO:0009279">
    <property type="term" value="C:cell outer membrane"/>
    <property type="evidence" value="ECO:0007669"/>
    <property type="project" value="UniProtKB-SubCell"/>
</dbReference>
<dbReference type="GO" id="GO:0033214">
    <property type="term" value="P:siderophore-iron import into cell"/>
    <property type="evidence" value="ECO:0007669"/>
    <property type="project" value="TreeGrafter"/>
</dbReference>
<dbReference type="Proteomes" id="UP000441404">
    <property type="component" value="Unassembled WGS sequence"/>
</dbReference>
<keyword evidence="4" id="KW-0410">Iron transport</keyword>
<organism evidence="17 19">
    <name type="scientific">Pseudomonas helleri</name>
    <dbReference type="NCBI Taxonomy" id="1608996"/>
    <lineage>
        <taxon>Bacteria</taxon>
        <taxon>Pseudomonadati</taxon>
        <taxon>Pseudomonadota</taxon>
        <taxon>Gammaproteobacteria</taxon>
        <taxon>Pseudomonadales</taxon>
        <taxon>Pseudomonadaceae</taxon>
        <taxon>Pseudomonas</taxon>
    </lineage>
</organism>
<keyword evidence="3 11" id="KW-1134">Transmembrane beta strand</keyword>